<protein>
    <recommendedName>
        <fullName evidence="4">Ricin B lectin domain-containing protein</fullName>
    </recommendedName>
</protein>
<feature type="chain" id="PRO_5034308568" description="Ricin B lectin domain-containing protein" evidence="1">
    <location>
        <begin position="24"/>
        <end position="172"/>
    </location>
</feature>
<gene>
    <name evidence="2" type="ORF">RDB_LOCUS180992</name>
</gene>
<sequence>MPRLSVLLAGFFSLSTLFTSTLSAEPYSYRIGQITQGRMKFLDVKDGPEGPVQLNPIRAGRIDKGQLWRYSEGKYKNREHQCMLDVDEKGPGTALKFICGSEGRFCSPPPILRTSDTYTRYDNNTEPDWRKMISKCPQGKDLPCNVTAIPVMEKANRLSTSFYIIPVRREED</sequence>
<evidence type="ECO:0000313" key="2">
    <source>
        <dbReference type="EMBL" id="CAE6473929.1"/>
    </source>
</evidence>
<accession>A0A8H3GY01</accession>
<keyword evidence="1" id="KW-0732">Signal</keyword>
<evidence type="ECO:0008006" key="4">
    <source>
        <dbReference type="Google" id="ProtNLM"/>
    </source>
</evidence>
<comment type="caution">
    <text evidence="2">The sequence shown here is derived from an EMBL/GenBank/DDBJ whole genome shotgun (WGS) entry which is preliminary data.</text>
</comment>
<dbReference type="Proteomes" id="UP000663846">
    <property type="component" value="Unassembled WGS sequence"/>
</dbReference>
<reference evidence="2" key="1">
    <citation type="submission" date="2021-01" db="EMBL/GenBank/DDBJ databases">
        <authorList>
            <person name="Kaushik A."/>
        </authorList>
    </citation>
    <scope>NUCLEOTIDE SEQUENCE</scope>
    <source>
        <strain evidence="2">AG1-1C</strain>
    </source>
</reference>
<feature type="signal peptide" evidence="1">
    <location>
        <begin position="1"/>
        <end position="23"/>
    </location>
</feature>
<name>A0A8H3GY01_9AGAM</name>
<organism evidence="2 3">
    <name type="scientific">Rhizoctonia solani</name>
    <dbReference type="NCBI Taxonomy" id="456999"/>
    <lineage>
        <taxon>Eukaryota</taxon>
        <taxon>Fungi</taxon>
        <taxon>Dikarya</taxon>
        <taxon>Basidiomycota</taxon>
        <taxon>Agaricomycotina</taxon>
        <taxon>Agaricomycetes</taxon>
        <taxon>Cantharellales</taxon>
        <taxon>Ceratobasidiaceae</taxon>
        <taxon>Rhizoctonia</taxon>
    </lineage>
</organism>
<dbReference type="EMBL" id="CAJMWS010001135">
    <property type="protein sequence ID" value="CAE6473929.1"/>
    <property type="molecule type" value="Genomic_DNA"/>
</dbReference>
<evidence type="ECO:0000256" key="1">
    <source>
        <dbReference type="SAM" id="SignalP"/>
    </source>
</evidence>
<dbReference type="AlphaFoldDB" id="A0A8H3GY01"/>
<evidence type="ECO:0000313" key="3">
    <source>
        <dbReference type="Proteomes" id="UP000663846"/>
    </source>
</evidence>
<proteinExistence type="predicted"/>